<proteinExistence type="predicted"/>
<feature type="non-terminal residue" evidence="1">
    <location>
        <position position="1"/>
    </location>
</feature>
<accession>E4Y3N2</accession>
<dbReference type="AlphaFoldDB" id="E4Y3N2"/>
<sequence length="70" mass="7614">SARELGWSQVDAGFRWSVGRSETRCVGSIVHRLHQTRGPGPTSNTVESAYAVYYGERRVPGTTFSQGLGS</sequence>
<organism evidence="1">
    <name type="scientific">Oikopleura dioica</name>
    <name type="common">Tunicate</name>
    <dbReference type="NCBI Taxonomy" id="34765"/>
    <lineage>
        <taxon>Eukaryota</taxon>
        <taxon>Metazoa</taxon>
        <taxon>Chordata</taxon>
        <taxon>Tunicata</taxon>
        <taxon>Appendicularia</taxon>
        <taxon>Copelata</taxon>
        <taxon>Oikopleuridae</taxon>
        <taxon>Oikopleura</taxon>
    </lineage>
</organism>
<gene>
    <name evidence="1" type="ORF">GSOID_T00001592001</name>
</gene>
<dbReference type="InParanoid" id="E4Y3N2"/>
<protein>
    <submittedName>
        <fullName evidence="1">Uncharacterized protein</fullName>
    </submittedName>
</protein>
<dbReference type="EMBL" id="FN654207">
    <property type="protein sequence ID" value="CBY16428.1"/>
    <property type="molecule type" value="Genomic_DNA"/>
</dbReference>
<evidence type="ECO:0000313" key="1">
    <source>
        <dbReference type="EMBL" id="CBY16428.1"/>
    </source>
</evidence>
<name>E4Y3N2_OIKDI</name>
<keyword evidence="2" id="KW-1185">Reference proteome</keyword>
<dbReference type="Proteomes" id="UP000001307">
    <property type="component" value="Unassembled WGS sequence"/>
</dbReference>
<reference evidence="1" key="1">
    <citation type="journal article" date="2010" name="Science">
        <title>Plasticity of animal genome architecture unmasked by rapid evolution of a pelagic tunicate.</title>
        <authorList>
            <person name="Denoeud F."/>
            <person name="Henriet S."/>
            <person name="Mungpakdee S."/>
            <person name="Aury J.M."/>
            <person name="Da Silva C."/>
            <person name="Brinkmann H."/>
            <person name="Mikhaleva J."/>
            <person name="Olsen L.C."/>
            <person name="Jubin C."/>
            <person name="Canestro C."/>
            <person name="Bouquet J.M."/>
            <person name="Danks G."/>
            <person name="Poulain J."/>
            <person name="Campsteijn C."/>
            <person name="Adamski M."/>
            <person name="Cross I."/>
            <person name="Yadetie F."/>
            <person name="Muffato M."/>
            <person name="Louis A."/>
            <person name="Butcher S."/>
            <person name="Tsagkogeorga G."/>
            <person name="Konrad A."/>
            <person name="Singh S."/>
            <person name="Jensen M.F."/>
            <person name="Cong E.H."/>
            <person name="Eikeseth-Otteraa H."/>
            <person name="Noel B."/>
            <person name="Anthouard V."/>
            <person name="Porcel B.M."/>
            <person name="Kachouri-Lafond R."/>
            <person name="Nishino A."/>
            <person name="Ugolini M."/>
            <person name="Chourrout P."/>
            <person name="Nishida H."/>
            <person name="Aasland R."/>
            <person name="Huzurbazar S."/>
            <person name="Westhof E."/>
            <person name="Delsuc F."/>
            <person name="Lehrach H."/>
            <person name="Reinhardt R."/>
            <person name="Weissenbach J."/>
            <person name="Roy S.W."/>
            <person name="Artiguenave F."/>
            <person name="Postlethwait J.H."/>
            <person name="Manak J.R."/>
            <person name="Thompson E.M."/>
            <person name="Jaillon O."/>
            <person name="Du Pasquier L."/>
            <person name="Boudinot P."/>
            <person name="Liberles D.A."/>
            <person name="Volff J.N."/>
            <person name="Philippe H."/>
            <person name="Lenhard B."/>
            <person name="Roest Crollius H."/>
            <person name="Wincker P."/>
            <person name="Chourrout D."/>
        </authorList>
    </citation>
    <scope>NUCLEOTIDE SEQUENCE [LARGE SCALE GENOMIC DNA]</scope>
</reference>
<evidence type="ECO:0000313" key="2">
    <source>
        <dbReference type="Proteomes" id="UP000001307"/>
    </source>
</evidence>